<evidence type="ECO:0000313" key="2">
    <source>
        <dbReference type="Proteomes" id="UP000813462"/>
    </source>
</evidence>
<organism evidence="1 2">
    <name type="scientific">Ziziphus jujuba var. spinosa</name>
    <dbReference type="NCBI Taxonomy" id="714518"/>
    <lineage>
        <taxon>Eukaryota</taxon>
        <taxon>Viridiplantae</taxon>
        <taxon>Streptophyta</taxon>
        <taxon>Embryophyta</taxon>
        <taxon>Tracheophyta</taxon>
        <taxon>Spermatophyta</taxon>
        <taxon>Magnoliopsida</taxon>
        <taxon>eudicotyledons</taxon>
        <taxon>Gunneridae</taxon>
        <taxon>Pentapetalae</taxon>
        <taxon>rosids</taxon>
        <taxon>fabids</taxon>
        <taxon>Rosales</taxon>
        <taxon>Rhamnaceae</taxon>
        <taxon>Paliureae</taxon>
        <taxon>Ziziphus</taxon>
    </lineage>
</organism>
<dbReference type="AlphaFoldDB" id="A0A978VQK8"/>
<dbReference type="EMBL" id="JAEACU010000003">
    <property type="protein sequence ID" value="KAH7537833.1"/>
    <property type="molecule type" value="Genomic_DNA"/>
</dbReference>
<proteinExistence type="predicted"/>
<reference evidence="1" key="1">
    <citation type="journal article" date="2021" name="Front. Plant Sci.">
        <title>Chromosome-Scale Genome Assembly for Chinese Sour Jujube and Insights Into Its Genome Evolution and Domestication Signature.</title>
        <authorList>
            <person name="Shen L.-Y."/>
            <person name="Luo H."/>
            <person name="Wang X.-L."/>
            <person name="Wang X.-M."/>
            <person name="Qiu X.-J."/>
            <person name="Liu H."/>
            <person name="Zhou S.-S."/>
            <person name="Jia K.-H."/>
            <person name="Nie S."/>
            <person name="Bao Y.-T."/>
            <person name="Zhang R.-G."/>
            <person name="Yun Q.-Z."/>
            <person name="Chai Y.-H."/>
            <person name="Lu J.-Y."/>
            <person name="Li Y."/>
            <person name="Zhao S.-W."/>
            <person name="Mao J.-F."/>
            <person name="Jia S.-G."/>
            <person name="Mao Y.-M."/>
        </authorList>
    </citation>
    <scope>NUCLEOTIDE SEQUENCE</scope>
    <source>
        <strain evidence="1">AT0</strain>
        <tissue evidence="1">Leaf</tissue>
    </source>
</reference>
<gene>
    <name evidence="1" type="ORF">FEM48_Zijuj03G0135100</name>
</gene>
<comment type="caution">
    <text evidence="1">The sequence shown here is derived from an EMBL/GenBank/DDBJ whole genome shotgun (WGS) entry which is preliminary data.</text>
</comment>
<sequence>MTRRLLLQLWQTHACNQEMYLQQSSDDLYRSRSRDSSLRALEIRIIGKHTLRKATNRYTVHQKIVELQELEGNTSRQSQHLQEAECTNIRDLCPELETLSLTFKILDLSREKDLQEAITQEKRIMGSTNSNHLEAIEMGPPIINKTFGAKPTHKEKRVPSKAYKRPALVDLHGPTRTILRIEEPKRKETLEDTQAHEETQSQEVGYGLALEVWGFSMDFRWMIRSCVSSVNFSLLLNGSICGSFKLEKASAKVIRSLLVCSSYVLNFLPSFLLERRNNIGFIASKLLTMVQRFHISCACDDLDSLVCKFWWKSNHKTSGFLALKAWKDICKPKDMIGMGFKRFKDMNLTLLAKLGWKLANGEDC</sequence>
<dbReference type="Proteomes" id="UP000813462">
    <property type="component" value="Unassembled WGS sequence"/>
</dbReference>
<name>A0A978VQK8_ZIZJJ</name>
<accession>A0A978VQK8</accession>
<protein>
    <submittedName>
        <fullName evidence="1">Uncharacterized protein</fullName>
    </submittedName>
</protein>
<evidence type="ECO:0000313" key="1">
    <source>
        <dbReference type="EMBL" id="KAH7537833.1"/>
    </source>
</evidence>